<gene>
    <name evidence="2" type="ORF">DFQ06_3737</name>
</gene>
<dbReference type="OrthoDB" id="1449985at2"/>
<evidence type="ECO:0000313" key="2">
    <source>
        <dbReference type="EMBL" id="TDY60121.1"/>
    </source>
</evidence>
<keyword evidence="1" id="KW-0472">Membrane</keyword>
<keyword evidence="1" id="KW-0812">Transmembrane</keyword>
<name>A0A4V3HG57_9FLAO</name>
<reference evidence="2 3" key="1">
    <citation type="submission" date="2019-03" db="EMBL/GenBank/DDBJ databases">
        <title>Genomic Encyclopedia of Type Strains, Phase III (KMG-III): the genomes of soil and plant-associated and newly described type strains.</title>
        <authorList>
            <person name="Whitman W."/>
        </authorList>
    </citation>
    <scope>NUCLEOTIDE SEQUENCE [LARGE SCALE GENOMIC DNA]</scope>
    <source>
        <strain evidence="2 3">CECT 8301</strain>
    </source>
</reference>
<sequence>MKILIPVIILALSIYKVLTSFLLDEKYGVLFDIKINIWLYRGIWIIAGVSFAYNLFKIYKDKKQFGI</sequence>
<dbReference type="Proteomes" id="UP000294824">
    <property type="component" value="Unassembled WGS sequence"/>
</dbReference>
<dbReference type="RefSeq" id="WP_042505168.1">
    <property type="nucleotide sequence ID" value="NZ_BBNQ01000011.1"/>
</dbReference>
<comment type="caution">
    <text evidence="2">The sequence shown here is derived from an EMBL/GenBank/DDBJ whole genome shotgun (WGS) entry which is preliminary data.</text>
</comment>
<keyword evidence="1" id="KW-1133">Transmembrane helix</keyword>
<accession>A0A4V3HG57</accession>
<dbReference type="AlphaFoldDB" id="A0A4V3HG57"/>
<organism evidence="2 3">
    <name type="scientific">Algibacter lectus</name>
    <dbReference type="NCBI Taxonomy" id="221126"/>
    <lineage>
        <taxon>Bacteria</taxon>
        <taxon>Pseudomonadati</taxon>
        <taxon>Bacteroidota</taxon>
        <taxon>Flavobacteriia</taxon>
        <taxon>Flavobacteriales</taxon>
        <taxon>Flavobacteriaceae</taxon>
        <taxon>Algibacter</taxon>
    </lineage>
</organism>
<feature type="transmembrane region" description="Helical" evidence="1">
    <location>
        <begin position="35"/>
        <end position="56"/>
    </location>
</feature>
<dbReference type="EMBL" id="SORL01000013">
    <property type="protein sequence ID" value="TDY60121.1"/>
    <property type="molecule type" value="Genomic_DNA"/>
</dbReference>
<protein>
    <submittedName>
        <fullName evidence="2">Uncharacterized protein</fullName>
    </submittedName>
</protein>
<keyword evidence="3" id="KW-1185">Reference proteome</keyword>
<proteinExistence type="predicted"/>
<evidence type="ECO:0000256" key="1">
    <source>
        <dbReference type="SAM" id="Phobius"/>
    </source>
</evidence>
<evidence type="ECO:0000313" key="3">
    <source>
        <dbReference type="Proteomes" id="UP000294824"/>
    </source>
</evidence>